<dbReference type="GO" id="GO:0046872">
    <property type="term" value="F:metal ion binding"/>
    <property type="evidence" value="ECO:0007669"/>
    <property type="project" value="UniProtKB-KW"/>
</dbReference>
<evidence type="ECO:0000313" key="3">
    <source>
        <dbReference type="EMBL" id="OCL26154.1"/>
    </source>
</evidence>
<dbReference type="Gene3D" id="3.40.50.1400">
    <property type="match status" value="1"/>
</dbReference>
<dbReference type="GO" id="GO:0016829">
    <property type="term" value="F:lyase activity"/>
    <property type="evidence" value="ECO:0007669"/>
    <property type="project" value="UniProtKB-KW"/>
</dbReference>
<dbReference type="AlphaFoldDB" id="A0A1C0A7G3"/>
<organism evidence="3 4">
    <name type="scientific">Orenia metallireducens</name>
    <dbReference type="NCBI Taxonomy" id="1413210"/>
    <lineage>
        <taxon>Bacteria</taxon>
        <taxon>Bacillati</taxon>
        <taxon>Bacillota</taxon>
        <taxon>Clostridia</taxon>
        <taxon>Halanaerobiales</taxon>
        <taxon>Halobacteroidaceae</taxon>
        <taxon>Orenia</taxon>
    </lineage>
</organism>
<dbReference type="SUPFAM" id="SSF53800">
    <property type="entry name" value="Chelatase"/>
    <property type="match status" value="1"/>
</dbReference>
<gene>
    <name evidence="3" type="ORF">U472_09055</name>
</gene>
<protein>
    <recommendedName>
        <fullName evidence="5">Cobalamin biosynthesis protein CbiX</fullName>
    </recommendedName>
</protein>
<dbReference type="CDD" id="cd03416">
    <property type="entry name" value="CbiX_SirB_N"/>
    <property type="match status" value="1"/>
</dbReference>
<evidence type="ECO:0000256" key="1">
    <source>
        <dbReference type="ARBA" id="ARBA00022723"/>
    </source>
</evidence>
<keyword evidence="4" id="KW-1185">Reference proteome</keyword>
<accession>A0A1C0A7G3</accession>
<dbReference type="InterPro" id="IPR002762">
    <property type="entry name" value="CbiX-like"/>
</dbReference>
<evidence type="ECO:0008006" key="5">
    <source>
        <dbReference type="Google" id="ProtNLM"/>
    </source>
</evidence>
<dbReference type="InterPro" id="IPR050963">
    <property type="entry name" value="Sirohydro_Cobaltochel/CbiX"/>
</dbReference>
<keyword evidence="1" id="KW-0479">Metal-binding</keyword>
<dbReference type="PANTHER" id="PTHR33542">
    <property type="entry name" value="SIROHYDROCHLORIN FERROCHELATASE, CHLOROPLASTIC"/>
    <property type="match status" value="1"/>
</dbReference>
<evidence type="ECO:0000256" key="2">
    <source>
        <dbReference type="ARBA" id="ARBA00023239"/>
    </source>
</evidence>
<dbReference type="EMBL" id="LWDV01000009">
    <property type="protein sequence ID" value="OCL26154.1"/>
    <property type="molecule type" value="Genomic_DNA"/>
</dbReference>
<reference evidence="4" key="1">
    <citation type="submission" date="2016-07" db="EMBL/GenBank/DDBJ databases">
        <authorList>
            <person name="Florea S."/>
            <person name="Webb J.S."/>
            <person name="Jaromczyk J."/>
            <person name="Schardl C.L."/>
        </authorList>
    </citation>
    <scope>NUCLEOTIDE SEQUENCE [LARGE SCALE GENOMIC DNA]</scope>
    <source>
        <strain evidence="4">Z6</strain>
    </source>
</reference>
<sequence>MAEGIILLSHGSKSALANQELLTLRRKLEEDLELRVKEANLQFSDPDFWQAVEEMTKENIEIITIIPLFVFAGKHVKVDLPKLLSEARNKYPRLTIKATSHLADGDNLLKDLIKAKLNNFS</sequence>
<comment type="caution">
    <text evidence="3">The sequence shown here is derived from an EMBL/GenBank/DDBJ whole genome shotgun (WGS) entry which is preliminary data.</text>
</comment>
<dbReference type="PANTHER" id="PTHR33542:SF3">
    <property type="entry name" value="SIROHYDROCHLORIN FERROCHELATASE, CHLOROPLASTIC"/>
    <property type="match status" value="1"/>
</dbReference>
<keyword evidence="2" id="KW-0456">Lyase</keyword>
<dbReference type="RefSeq" id="WP_068717687.1">
    <property type="nucleotide sequence ID" value="NZ_LWDV01000009.1"/>
</dbReference>
<dbReference type="Pfam" id="PF01903">
    <property type="entry name" value="CbiX"/>
    <property type="match status" value="1"/>
</dbReference>
<dbReference type="OrthoDB" id="9797895at2"/>
<dbReference type="Proteomes" id="UP000093514">
    <property type="component" value="Unassembled WGS sequence"/>
</dbReference>
<proteinExistence type="predicted"/>
<reference evidence="3 4" key="2">
    <citation type="submission" date="2016-08" db="EMBL/GenBank/DDBJ databases">
        <title>Orenia metallireducens sp. nov. strain Z6, a Novel Metal-reducing Firmicute from the Deep Subsurface.</title>
        <authorList>
            <person name="Maxim B.I."/>
            <person name="Kenneth K."/>
            <person name="Flynn T.M."/>
            <person name="Oloughlin E.J."/>
            <person name="Locke R.A."/>
            <person name="Weber J.R."/>
            <person name="Egan S.M."/>
            <person name="Mackie R.I."/>
            <person name="Cann I.K."/>
        </authorList>
    </citation>
    <scope>NUCLEOTIDE SEQUENCE [LARGE SCALE GENOMIC DNA]</scope>
    <source>
        <strain evidence="3 4">Z6</strain>
    </source>
</reference>
<evidence type="ECO:0000313" key="4">
    <source>
        <dbReference type="Proteomes" id="UP000093514"/>
    </source>
</evidence>
<name>A0A1C0A7G3_9FIRM</name>